<dbReference type="AlphaFoldDB" id="A0A5J4U0R6"/>
<sequence length="26" mass="2898">TQNENEAELDQEPKLQVIQEDEGGAI</sequence>
<evidence type="ECO:0000313" key="3">
    <source>
        <dbReference type="Proteomes" id="UP000324800"/>
    </source>
</evidence>
<proteinExistence type="predicted"/>
<reference evidence="2 3" key="1">
    <citation type="submission" date="2019-03" db="EMBL/GenBank/DDBJ databases">
        <title>Single cell metagenomics reveals metabolic interactions within the superorganism composed of flagellate Streblomastix strix and complex community of Bacteroidetes bacteria on its surface.</title>
        <authorList>
            <person name="Treitli S.C."/>
            <person name="Kolisko M."/>
            <person name="Husnik F."/>
            <person name="Keeling P."/>
            <person name="Hampl V."/>
        </authorList>
    </citation>
    <scope>NUCLEOTIDE SEQUENCE [LARGE SCALE GENOMIC DNA]</scope>
    <source>
        <strain evidence="2">ST1C</strain>
    </source>
</reference>
<feature type="region of interest" description="Disordered" evidence="1">
    <location>
        <begin position="1"/>
        <end position="26"/>
    </location>
</feature>
<feature type="compositionally biased region" description="Acidic residues" evidence="1">
    <location>
        <begin position="1"/>
        <end position="10"/>
    </location>
</feature>
<comment type="caution">
    <text evidence="2">The sequence shown here is derived from an EMBL/GenBank/DDBJ whole genome shotgun (WGS) entry which is preliminary data.</text>
</comment>
<feature type="non-terminal residue" evidence="2">
    <location>
        <position position="1"/>
    </location>
</feature>
<organism evidence="2 3">
    <name type="scientific">Streblomastix strix</name>
    <dbReference type="NCBI Taxonomy" id="222440"/>
    <lineage>
        <taxon>Eukaryota</taxon>
        <taxon>Metamonada</taxon>
        <taxon>Preaxostyla</taxon>
        <taxon>Oxymonadida</taxon>
        <taxon>Streblomastigidae</taxon>
        <taxon>Streblomastix</taxon>
    </lineage>
</organism>
<dbReference type="EMBL" id="SNRW01022419">
    <property type="protein sequence ID" value="KAA6363833.1"/>
    <property type="molecule type" value="Genomic_DNA"/>
</dbReference>
<evidence type="ECO:0000313" key="2">
    <source>
        <dbReference type="EMBL" id="KAA6363833.1"/>
    </source>
</evidence>
<name>A0A5J4U0R6_9EUKA</name>
<gene>
    <name evidence="2" type="ORF">EZS28_040639</name>
</gene>
<dbReference type="Proteomes" id="UP000324800">
    <property type="component" value="Unassembled WGS sequence"/>
</dbReference>
<evidence type="ECO:0000256" key="1">
    <source>
        <dbReference type="SAM" id="MobiDB-lite"/>
    </source>
</evidence>
<accession>A0A5J4U0R6</accession>
<protein>
    <submittedName>
        <fullName evidence="2">Uncharacterized protein</fullName>
    </submittedName>
</protein>